<proteinExistence type="predicted"/>
<organism evidence="1 2">
    <name type="scientific">Naganishia vaughanmartiniae</name>
    <dbReference type="NCBI Taxonomy" id="1424756"/>
    <lineage>
        <taxon>Eukaryota</taxon>
        <taxon>Fungi</taxon>
        <taxon>Dikarya</taxon>
        <taxon>Basidiomycota</taxon>
        <taxon>Agaricomycotina</taxon>
        <taxon>Tremellomycetes</taxon>
        <taxon>Filobasidiales</taxon>
        <taxon>Filobasidiaceae</taxon>
        <taxon>Naganishia</taxon>
    </lineage>
</organism>
<dbReference type="Proteomes" id="UP001243375">
    <property type="component" value="Unassembled WGS sequence"/>
</dbReference>
<comment type="caution">
    <text evidence="1">The sequence shown here is derived from an EMBL/GenBank/DDBJ whole genome shotgun (WGS) entry which is preliminary data.</text>
</comment>
<keyword evidence="2" id="KW-1185">Reference proteome</keyword>
<dbReference type="EMBL" id="JASBWU010000010">
    <property type="protein sequence ID" value="KAJ9118549.1"/>
    <property type="molecule type" value="Genomic_DNA"/>
</dbReference>
<accession>A0ACC2X588</accession>
<sequence length="259" mass="28852">MSSESPQTYHGACHCQAITFSVTLPKGLVDNGSCDCSHCAKRGIVWQFAEPGDFKLEKGEEKLKGYQFGAKNTTHQFCRMCGTFVIGAPYDSTKKMPFNVRALRDIDIHQVPLVSYSGKDRQPPYTPPSTPLDHKLTVPEGKKVYQGSCHCQAVRYAVVSDPLEAVEANDCNCSLCGGNGTLWTYHSPSDVHISGKENLSCYLFGIKENHHYFCKTCGVNVYEQRGEEDHVGLNARLLDAYEDEVKKMKVKKTDGRNDK</sequence>
<name>A0ACC2X588_9TREE</name>
<protein>
    <submittedName>
        <fullName evidence="1">Uncharacterized protein</fullName>
    </submittedName>
</protein>
<evidence type="ECO:0000313" key="2">
    <source>
        <dbReference type="Proteomes" id="UP001243375"/>
    </source>
</evidence>
<evidence type="ECO:0000313" key="1">
    <source>
        <dbReference type="EMBL" id="KAJ9118549.1"/>
    </source>
</evidence>
<gene>
    <name evidence="1" type="ORF">QFC22_003769</name>
</gene>
<reference evidence="1" key="1">
    <citation type="submission" date="2023-04" db="EMBL/GenBank/DDBJ databases">
        <title>Draft Genome sequencing of Naganishia species isolated from polar environments using Oxford Nanopore Technology.</title>
        <authorList>
            <person name="Leo P."/>
            <person name="Venkateswaran K."/>
        </authorList>
    </citation>
    <scope>NUCLEOTIDE SEQUENCE</scope>
    <source>
        <strain evidence="1">MNA-CCFEE 5425</strain>
    </source>
</reference>